<name>A0A0G4HWI9_9ALVE</name>
<dbReference type="EMBL" id="CDMZ01004161">
    <property type="protein sequence ID" value="CEM48845.1"/>
    <property type="molecule type" value="Genomic_DNA"/>
</dbReference>
<feature type="region of interest" description="Disordered" evidence="1">
    <location>
        <begin position="1"/>
        <end position="26"/>
    </location>
</feature>
<sequence length="318" mass="35009">MKRRSPPESHKKNKAAPASSIGRVVLPRPDDLPADMAWLHSDAMEAAYDRSVLLSDMRQMRLQLQLEALRKANPAAPPGWKADIGTRTLTLAGTAFRIVLMGTTNPVSWIFACAGHPNGFEEGVYKDSETVRSALKPDIPEFQQDRIAFADMLSGDSFGFRMSAILSTKIEGCKAFYRMPTGPGCAAWAAIVGLVEEGGTDRPLPSLLNPEPEYTAGQILNEARLSLNMKLQTGPRGDPWLWPMSLRLCVEGVLQHYKVPYEFTEGKLRALDGKLEVTFDDLGRITGLSQQIEAGDYSEVVNLMLKESREEESKEGAA</sequence>
<reference evidence="2" key="1">
    <citation type="submission" date="2014-11" db="EMBL/GenBank/DDBJ databases">
        <authorList>
            <person name="Otto D Thomas"/>
            <person name="Naeem Raeece"/>
        </authorList>
    </citation>
    <scope>NUCLEOTIDE SEQUENCE</scope>
</reference>
<organism evidence="2">
    <name type="scientific">Chromera velia CCMP2878</name>
    <dbReference type="NCBI Taxonomy" id="1169474"/>
    <lineage>
        <taxon>Eukaryota</taxon>
        <taxon>Sar</taxon>
        <taxon>Alveolata</taxon>
        <taxon>Colpodellida</taxon>
        <taxon>Chromeraceae</taxon>
        <taxon>Chromera</taxon>
    </lineage>
</organism>
<dbReference type="AlphaFoldDB" id="A0A0G4HWI9"/>
<gene>
    <name evidence="2" type="ORF">Cvel_9056</name>
</gene>
<proteinExistence type="predicted"/>
<feature type="compositionally biased region" description="Basic and acidic residues" evidence="1">
    <location>
        <begin position="1"/>
        <end position="10"/>
    </location>
</feature>
<accession>A0A0G4HWI9</accession>
<evidence type="ECO:0000313" key="2">
    <source>
        <dbReference type="EMBL" id="CEM48845.1"/>
    </source>
</evidence>
<protein>
    <submittedName>
        <fullName evidence="2">Uncharacterized protein</fullName>
    </submittedName>
</protein>
<dbReference type="VEuPathDB" id="CryptoDB:Cvel_9056"/>
<evidence type="ECO:0000256" key="1">
    <source>
        <dbReference type="SAM" id="MobiDB-lite"/>
    </source>
</evidence>